<dbReference type="Proteomes" id="UP000037035">
    <property type="component" value="Unassembled WGS sequence"/>
</dbReference>
<evidence type="ECO:0000313" key="3">
    <source>
        <dbReference type="Proteomes" id="UP000037035"/>
    </source>
</evidence>
<keyword evidence="3" id="KW-1185">Reference proteome</keyword>
<sequence>MGCVPGQVVHSQPSVDARDRSTGGPSWFFMKGGGDLQTNSLPTAAFSPSSTANPTNKTAVPEALNNNPTTSSRVAANSSDTARTTQAPSTNKVQADNSSHTPPAGPPNSTLDDSKSSPATSPPDVPTPDQAATSTCHSSSSGKNVTFSHRACWYAAKTLAEAGTSAAQCGHCVLGLYDADKKAMFKPPGPIQAAIVEEQAMHLLAQCKSNGPPKLSRRDASSNSSSSTTVNIQLLMGYNEKSKDCPGL</sequence>
<name>A0A0L6UEU4_9BASI</name>
<evidence type="ECO:0000313" key="2">
    <source>
        <dbReference type="EMBL" id="KNZ47031.1"/>
    </source>
</evidence>
<dbReference type="OrthoDB" id="2499581at2759"/>
<feature type="compositionally biased region" description="Polar residues" evidence="1">
    <location>
        <begin position="130"/>
        <end position="144"/>
    </location>
</feature>
<evidence type="ECO:0000256" key="1">
    <source>
        <dbReference type="SAM" id="MobiDB-lite"/>
    </source>
</evidence>
<feature type="region of interest" description="Disordered" evidence="1">
    <location>
        <begin position="208"/>
        <end position="228"/>
    </location>
</feature>
<protein>
    <submittedName>
        <fullName evidence="2">Uncharacterized protein</fullName>
    </submittedName>
</protein>
<accession>A0A0L6UEU4</accession>
<organism evidence="2 3">
    <name type="scientific">Puccinia sorghi</name>
    <dbReference type="NCBI Taxonomy" id="27349"/>
    <lineage>
        <taxon>Eukaryota</taxon>
        <taxon>Fungi</taxon>
        <taxon>Dikarya</taxon>
        <taxon>Basidiomycota</taxon>
        <taxon>Pucciniomycotina</taxon>
        <taxon>Pucciniomycetes</taxon>
        <taxon>Pucciniales</taxon>
        <taxon>Pucciniaceae</taxon>
        <taxon>Puccinia</taxon>
    </lineage>
</organism>
<dbReference type="EMBL" id="LAVV01012095">
    <property type="protein sequence ID" value="KNZ47031.1"/>
    <property type="molecule type" value="Genomic_DNA"/>
</dbReference>
<feature type="region of interest" description="Disordered" evidence="1">
    <location>
        <begin position="1"/>
        <end position="144"/>
    </location>
</feature>
<dbReference type="VEuPathDB" id="FungiDB:VP01_673g2"/>
<gene>
    <name evidence="2" type="ORF">VP01_673g2</name>
</gene>
<feature type="compositionally biased region" description="Polar residues" evidence="1">
    <location>
        <begin position="36"/>
        <end position="119"/>
    </location>
</feature>
<comment type="caution">
    <text evidence="2">The sequence shown here is derived from an EMBL/GenBank/DDBJ whole genome shotgun (WGS) entry which is preliminary data.</text>
</comment>
<dbReference type="AlphaFoldDB" id="A0A0L6UEU4"/>
<reference evidence="2 3" key="1">
    <citation type="submission" date="2015-08" db="EMBL/GenBank/DDBJ databases">
        <title>Next Generation Sequencing and Analysis of the Genome of Puccinia sorghi L Schw, the Causal Agent of Maize Common Rust.</title>
        <authorList>
            <person name="Rochi L."/>
            <person name="Burguener G."/>
            <person name="Darino M."/>
            <person name="Turjanski A."/>
            <person name="Kreff E."/>
            <person name="Dieguez M.J."/>
            <person name="Sacco F."/>
        </authorList>
    </citation>
    <scope>NUCLEOTIDE SEQUENCE [LARGE SCALE GENOMIC DNA]</scope>
    <source>
        <strain evidence="2 3">RO10H11247</strain>
    </source>
</reference>
<proteinExistence type="predicted"/>